<dbReference type="InterPro" id="IPR013120">
    <property type="entry name" value="FAR_NAD-bd"/>
</dbReference>
<feature type="domain" description="Thioester reductase (TE)" evidence="2">
    <location>
        <begin position="39"/>
        <end position="258"/>
    </location>
</feature>
<comment type="function">
    <text evidence="1">Catalyzes the reduction of fatty acyl-CoA to fatty alcohols.</text>
</comment>
<evidence type="ECO:0000256" key="1">
    <source>
        <dbReference type="RuleBase" id="RU363097"/>
    </source>
</evidence>
<dbReference type="PANTHER" id="PTHR11011:SF45">
    <property type="entry name" value="FATTY ACYL-COA REDUCTASE CG8306-RELATED"/>
    <property type="match status" value="1"/>
</dbReference>
<dbReference type="GO" id="GO:0102965">
    <property type="term" value="F:alcohol-forming long-chain fatty acyl-CoA reductase activity"/>
    <property type="evidence" value="ECO:0007669"/>
    <property type="project" value="UniProtKB-EC"/>
</dbReference>
<dbReference type="Pfam" id="PF07993">
    <property type="entry name" value="NAD_binding_4"/>
    <property type="match status" value="1"/>
</dbReference>
<dbReference type="EMBL" id="MN567130">
    <property type="protein sequence ID" value="QGV11530.1"/>
    <property type="molecule type" value="mRNA"/>
</dbReference>
<comment type="similarity">
    <text evidence="1">Belongs to the fatty acyl-CoA reductase family.</text>
</comment>
<evidence type="ECO:0000313" key="3">
    <source>
        <dbReference type="EMBL" id="QGV11530.1"/>
    </source>
</evidence>
<keyword evidence="1" id="KW-0444">Lipid biosynthesis</keyword>
<dbReference type="SUPFAM" id="SSF51735">
    <property type="entry name" value="NAD(P)-binding Rossmann-fold domains"/>
    <property type="match status" value="1"/>
</dbReference>
<dbReference type="EC" id="1.2.1.84" evidence="1"/>
<comment type="catalytic activity">
    <reaction evidence="1">
        <text>a long-chain fatty acyl-CoA + 2 NADPH + 2 H(+) = a long-chain primary fatty alcohol + 2 NADP(+) + CoA</text>
        <dbReference type="Rhea" id="RHEA:52716"/>
        <dbReference type="ChEBI" id="CHEBI:15378"/>
        <dbReference type="ChEBI" id="CHEBI:57287"/>
        <dbReference type="ChEBI" id="CHEBI:57783"/>
        <dbReference type="ChEBI" id="CHEBI:58349"/>
        <dbReference type="ChEBI" id="CHEBI:77396"/>
        <dbReference type="ChEBI" id="CHEBI:83139"/>
        <dbReference type="EC" id="1.2.1.84"/>
    </reaction>
</comment>
<dbReference type="Gene3D" id="3.40.50.720">
    <property type="entry name" value="NAD(P)-binding Rossmann-like Domain"/>
    <property type="match status" value="1"/>
</dbReference>
<keyword evidence="1" id="KW-0521">NADP</keyword>
<dbReference type="InterPro" id="IPR036291">
    <property type="entry name" value="NAD(P)-bd_dom_sf"/>
</dbReference>
<sequence length="269" mass="30172">MSVVDAIYQRMRDDTEAVAEEATGESEVAKFYAGLSVLLTGATDLLGKCVLEKLLRDCSELDKVYVLVRVKRGQDFQDRCNKLFADSIFDTLRKQNVNFKNKIVPMKSDLSEDNLGLSDDDRKTLTSRAQIIFHNGSANPLDEQISVALKTNVLGTKRMLELARQCSRLKAFLFVSTAFSHCHERVVEEKFYRSPAELKTVEDMIVADEAPSGLTRDALKMLLGEWPNVFTFTKATAEELVQQHASRASYACCVFRPSLGRSPSPDDFL</sequence>
<dbReference type="GO" id="GO:0080019">
    <property type="term" value="F:alcohol-forming very long-chain fatty acyl-CoA reductase activity"/>
    <property type="evidence" value="ECO:0007669"/>
    <property type="project" value="InterPro"/>
</dbReference>
<protein>
    <recommendedName>
        <fullName evidence="1">Fatty acyl-CoA reductase</fullName>
        <ecNumber evidence="1">1.2.1.84</ecNumber>
    </recommendedName>
</protein>
<organism evidence="3">
    <name type="scientific">Tetrastichus brontispae</name>
    <dbReference type="NCBI Taxonomy" id="2033808"/>
    <lineage>
        <taxon>Eukaryota</taxon>
        <taxon>Metazoa</taxon>
        <taxon>Ecdysozoa</taxon>
        <taxon>Arthropoda</taxon>
        <taxon>Hexapoda</taxon>
        <taxon>Insecta</taxon>
        <taxon>Pterygota</taxon>
        <taxon>Neoptera</taxon>
        <taxon>Endopterygota</taxon>
        <taxon>Hymenoptera</taxon>
        <taxon>Apocrita</taxon>
        <taxon>Proctotrupomorpha</taxon>
        <taxon>Chalcidoidea</taxon>
        <taxon>Eulophidae</taxon>
        <taxon>Tetrastichinae</taxon>
        <taxon>Tetrastichus</taxon>
    </lineage>
</organism>
<keyword evidence="1" id="KW-0560">Oxidoreductase</keyword>
<gene>
    <name evidence="3" type="primary">far10a</name>
</gene>
<evidence type="ECO:0000259" key="2">
    <source>
        <dbReference type="Pfam" id="PF07993"/>
    </source>
</evidence>
<proteinExistence type="evidence at transcript level"/>
<reference evidence="3" key="1">
    <citation type="submission" date="2019-09" db="EMBL/GenBank/DDBJ databases">
        <title>Transcriptome expression in two lineages of Tetrastichus brontispae, implications in the parasitic wasp host-speciation.</title>
        <authorList>
            <person name="Sanchez-Garcia F.J."/>
            <person name="Hou Y."/>
            <person name="Tang B."/>
        </authorList>
    </citation>
    <scope>NUCLEOTIDE SEQUENCE</scope>
</reference>
<dbReference type="GO" id="GO:0005777">
    <property type="term" value="C:peroxisome"/>
    <property type="evidence" value="ECO:0007669"/>
    <property type="project" value="TreeGrafter"/>
</dbReference>
<name>A0A650FKR0_9HYME</name>
<dbReference type="PANTHER" id="PTHR11011">
    <property type="entry name" value="MALE STERILITY PROTEIN 2-RELATED"/>
    <property type="match status" value="1"/>
</dbReference>
<accession>A0A650FKR0</accession>
<dbReference type="InterPro" id="IPR026055">
    <property type="entry name" value="FAR"/>
</dbReference>
<dbReference type="GO" id="GO:0035336">
    <property type="term" value="P:long-chain fatty-acyl-CoA metabolic process"/>
    <property type="evidence" value="ECO:0007669"/>
    <property type="project" value="TreeGrafter"/>
</dbReference>
<keyword evidence="1" id="KW-0443">Lipid metabolism</keyword>
<dbReference type="AlphaFoldDB" id="A0A650FKR0"/>